<dbReference type="InterPro" id="IPR019906">
    <property type="entry name" value="Ribosomal_uL6_bac-type"/>
</dbReference>
<dbReference type="GO" id="GO:0022625">
    <property type="term" value="C:cytosolic large ribosomal subunit"/>
    <property type="evidence" value="ECO:0007669"/>
    <property type="project" value="UniProtKB-UniRule"/>
</dbReference>
<gene>
    <name evidence="3" type="primary">rplF</name>
    <name evidence="7" type="ORF">A3A43_01460</name>
</gene>
<protein>
    <recommendedName>
        <fullName evidence="3">Large ribosomal subunit protein uL6</fullName>
    </recommendedName>
</protein>
<dbReference type="PROSITE" id="PS00525">
    <property type="entry name" value="RIBOSOMAL_L6_1"/>
    <property type="match status" value="1"/>
</dbReference>
<proteinExistence type="inferred from homology"/>
<dbReference type="GO" id="GO:0002181">
    <property type="term" value="P:cytoplasmic translation"/>
    <property type="evidence" value="ECO:0007669"/>
    <property type="project" value="TreeGrafter"/>
</dbReference>
<accession>A0A1G2CM81</accession>
<dbReference type="PIRSF" id="PIRSF002162">
    <property type="entry name" value="Ribosomal_L6"/>
    <property type="match status" value="1"/>
</dbReference>
<evidence type="ECO:0000256" key="3">
    <source>
        <dbReference type="HAMAP-Rule" id="MF_01365"/>
    </source>
</evidence>
<dbReference type="Proteomes" id="UP000178495">
    <property type="component" value="Unassembled WGS sequence"/>
</dbReference>
<keyword evidence="2 3" id="KW-0687">Ribonucleoprotein</keyword>
<dbReference type="InterPro" id="IPR020040">
    <property type="entry name" value="Ribosomal_uL6_a/b-dom"/>
</dbReference>
<dbReference type="SUPFAM" id="SSF56053">
    <property type="entry name" value="Ribosomal protein L6"/>
    <property type="match status" value="2"/>
</dbReference>
<reference evidence="7 8" key="1">
    <citation type="journal article" date="2016" name="Nat. Commun.">
        <title>Thousands of microbial genomes shed light on interconnected biogeochemical processes in an aquifer system.</title>
        <authorList>
            <person name="Anantharaman K."/>
            <person name="Brown C.T."/>
            <person name="Hug L.A."/>
            <person name="Sharon I."/>
            <person name="Castelle C.J."/>
            <person name="Probst A.J."/>
            <person name="Thomas B.C."/>
            <person name="Singh A."/>
            <person name="Wilkins M.J."/>
            <person name="Karaoz U."/>
            <person name="Brodie E.L."/>
            <person name="Williams K.H."/>
            <person name="Hubbard S.S."/>
            <person name="Banfield J.F."/>
        </authorList>
    </citation>
    <scope>NUCLEOTIDE SEQUENCE [LARGE SCALE GENOMIC DNA]</scope>
</reference>
<comment type="function">
    <text evidence="3 5">This protein binds to the 23S rRNA, and is important in its secondary structure. It is located near the subunit interface in the base of the L7/L12 stalk, and near the tRNA binding site of the peptidyltransferase center.</text>
</comment>
<keyword evidence="1 3" id="KW-0689">Ribosomal protein</keyword>
<dbReference type="GO" id="GO:0019843">
    <property type="term" value="F:rRNA binding"/>
    <property type="evidence" value="ECO:0007669"/>
    <property type="project" value="UniProtKB-UniRule"/>
</dbReference>
<organism evidence="7 8">
    <name type="scientific">Candidatus Liptonbacteria bacterium RIFCSPLOWO2_01_FULL_56_20</name>
    <dbReference type="NCBI Taxonomy" id="1798652"/>
    <lineage>
        <taxon>Bacteria</taxon>
        <taxon>Candidatus Liptoniibacteriota</taxon>
    </lineage>
</organism>
<dbReference type="NCBIfam" id="TIGR03654">
    <property type="entry name" value="L6_bact"/>
    <property type="match status" value="1"/>
</dbReference>
<comment type="similarity">
    <text evidence="3 4">Belongs to the universal ribosomal protein uL6 family.</text>
</comment>
<dbReference type="InterPro" id="IPR000702">
    <property type="entry name" value="Ribosomal_uL6-like"/>
</dbReference>
<dbReference type="STRING" id="1798652.A3A43_01460"/>
<feature type="domain" description="Large ribosomal subunit protein uL6 alpha-beta" evidence="6">
    <location>
        <begin position="11"/>
        <end position="82"/>
    </location>
</feature>
<dbReference type="HAMAP" id="MF_01365_B">
    <property type="entry name" value="Ribosomal_uL6_B"/>
    <property type="match status" value="1"/>
</dbReference>
<dbReference type="PANTHER" id="PTHR11655:SF14">
    <property type="entry name" value="LARGE RIBOSOMAL SUBUNIT PROTEIN UL6M"/>
    <property type="match status" value="1"/>
</dbReference>
<dbReference type="Gene3D" id="3.90.930.12">
    <property type="entry name" value="Ribosomal protein L6, alpha-beta domain"/>
    <property type="match status" value="2"/>
</dbReference>
<dbReference type="AlphaFoldDB" id="A0A1G2CM81"/>
<dbReference type="InterPro" id="IPR002358">
    <property type="entry name" value="Ribosomal_uL6_CS"/>
</dbReference>
<dbReference type="PANTHER" id="PTHR11655">
    <property type="entry name" value="60S/50S RIBOSOMAL PROTEIN L6/L9"/>
    <property type="match status" value="1"/>
</dbReference>
<dbReference type="EMBL" id="MHLC01000007">
    <property type="protein sequence ID" value="OGZ01558.1"/>
    <property type="molecule type" value="Genomic_DNA"/>
</dbReference>
<evidence type="ECO:0000256" key="5">
    <source>
        <dbReference type="RuleBase" id="RU003870"/>
    </source>
</evidence>
<dbReference type="Pfam" id="PF00347">
    <property type="entry name" value="Ribosomal_L6"/>
    <property type="match status" value="2"/>
</dbReference>
<dbReference type="PRINTS" id="PR00059">
    <property type="entry name" value="RIBOSOMALL6"/>
</dbReference>
<feature type="domain" description="Large ribosomal subunit protein uL6 alpha-beta" evidence="6">
    <location>
        <begin position="91"/>
        <end position="163"/>
    </location>
</feature>
<evidence type="ECO:0000313" key="8">
    <source>
        <dbReference type="Proteomes" id="UP000178495"/>
    </source>
</evidence>
<comment type="caution">
    <text evidence="7">The sequence shown here is derived from an EMBL/GenBank/DDBJ whole genome shotgun (WGS) entry which is preliminary data.</text>
</comment>
<evidence type="ECO:0000313" key="7">
    <source>
        <dbReference type="EMBL" id="OGZ01558.1"/>
    </source>
</evidence>
<evidence type="ECO:0000256" key="4">
    <source>
        <dbReference type="RuleBase" id="RU003869"/>
    </source>
</evidence>
<sequence>MSRLAKKPVAVPSGVTLVATPTHIEVKGPKGALSLNVLPHIKIAVGTDKVDVAMSDDSAQARANSGTMWSLIRNAVEGVTAGFSKTLEIEGVGYRAAMEGSTLVLSLGYVEPVRFPVPQGIAISAQKNTITITGINKELVGRVASQIRGLKKPEPYKGKGIRYQGEVVKRKVGKKAVAAG</sequence>
<evidence type="ECO:0000256" key="2">
    <source>
        <dbReference type="ARBA" id="ARBA00023274"/>
    </source>
</evidence>
<keyword evidence="3 5" id="KW-0694">RNA-binding</keyword>
<evidence type="ECO:0000259" key="6">
    <source>
        <dbReference type="Pfam" id="PF00347"/>
    </source>
</evidence>
<comment type="subunit">
    <text evidence="3">Part of the 50S ribosomal subunit.</text>
</comment>
<keyword evidence="3 5" id="KW-0699">rRNA-binding</keyword>
<name>A0A1G2CM81_9BACT</name>
<dbReference type="InterPro" id="IPR036789">
    <property type="entry name" value="Ribosomal_uL6-like_a/b-dom_sf"/>
</dbReference>
<dbReference type="GO" id="GO:0003735">
    <property type="term" value="F:structural constituent of ribosome"/>
    <property type="evidence" value="ECO:0007669"/>
    <property type="project" value="UniProtKB-UniRule"/>
</dbReference>
<evidence type="ECO:0000256" key="1">
    <source>
        <dbReference type="ARBA" id="ARBA00022980"/>
    </source>
</evidence>